<evidence type="ECO:0000256" key="4">
    <source>
        <dbReference type="ARBA" id="ARBA00022737"/>
    </source>
</evidence>
<feature type="active site" evidence="8 9">
    <location>
        <position position="146"/>
    </location>
</feature>
<evidence type="ECO:0000313" key="12">
    <source>
        <dbReference type="EMBL" id="KAG2467083.1"/>
    </source>
</evidence>
<feature type="active site" evidence="8 9">
    <location>
        <position position="303"/>
    </location>
</feature>
<dbReference type="GO" id="GO:0005737">
    <property type="term" value="C:cytoplasm"/>
    <property type="evidence" value="ECO:0007669"/>
    <property type="project" value="TreeGrafter"/>
</dbReference>
<evidence type="ECO:0000256" key="7">
    <source>
        <dbReference type="ARBA" id="ARBA00022837"/>
    </source>
</evidence>
<evidence type="ECO:0000256" key="3">
    <source>
        <dbReference type="ARBA" id="ARBA00022723"/>
    </source>
</evidence>
<organism evidence="12 13">
    <name type="scientific">Polypterus senegalus</name>
    <name type="common">Senegal bichir</name>
    <dbReference type="NCBI Taxonomy" id="55291"/>
    <lineage>
        <taxon>Eukaryota</taxon>
        <taxon>Metazoa</taxon>
        <taxon>Chordata</taxon>
        <taxon>Craniata</taxon>
        <taxon>Vertebrata</taxon>
        <taxon>Euteleostomi</taxon>
        <taxon>Actinopterygii</taxon>
        <taxon>Polypteriformes</taxon>
        <taxon>Polypteridae</taxon>
        <taxon>Polypterus</taxon>
    </lineage>
</organism>
<evidence type="ECO:0000313" key="13">
    <source>
        <dbReference type="Proteomes" id="UP000886611"/>
    </source>
</evidence>
<dbReference type="InterPro" id="IPR038765">
    <property type="entry name" value="Papain-like_cys_pep_sf"/>
</dbReference>
<dbReference type="GO" id="GO:0004198">
    <property type="term" value="F:calcium-dependent cysteine-type endopeptidase activity"/>
    <property type="evidence" value="ECO:0007669"/>
    <property type="project" value="InterPro"/>
</dbReference>
<feature type="region of interest" description="Disordered" evidence="10">
    <location>
        <begin position="706"/>
        <end position="734"/>
    </location>
</feature>
<dbReference type="SMART" id="SM00720">
    <property type="entry name" value="calpain_III"/>
    <property type="match status" value="1"/>
</dbReference>
<sequence>MEALPVGARGHRQAAPDAGLSRALPVGLEPAGRLRTGGGRVPPPDRVGRPSWLGRGLGYRALKPSPVGTRGHRQAAPRCLIIPGARHFRHTRKCRGEDFVWHPESCQEDSRYFRHAGAWLRTEHLELIREPYLRGRLPPVIGGSDCWLLAAIASLTLDEDVMARVVPSDQSFQDKYAGIFHFQFWQFGEWVDVVIDDRLPTKDGELLFVHSAEKNEFWSALLEKAYAKVNGCYEALSGGSTTEGFEDFTGGISEMFELHKPPKNLFLIIKKALDRGSLLGCSIDITSASETEAVTFQKLVKGHAYSLTGATEVNYRGRTEQLVRIRNPWGQVEWTGAWSDKMSFTDFMRHYSRLEICNLTPDTLTSDEIKNWSVCHYDGSWRRGSTAGGCRNNPYTFWMNPQYVIKLEEEDDEHHGNNSGCSFIVGLIQKNRRRMRKMGEDMHTIGFAIYEFHGQLNVHLDKNFFLTHAQTARSETFINMREISNRFKLPPGEYLVVPSTFDANKDGDFCLRVFSEKQSTAVACDDPIDAKLDDQDLVPMSEIDVQFKNLFSRLAGEDMEISPHELKTILNNIVSKRFTLNKRMHEVIIARYAEADLTMDFDSFVLSLIRLEHMFNCGIRNRHSIAKTRKKRVQNGKKKGKQSDNASGSAVGAMADAREELRRGLTSPEKPPGSNDPSKVRAGNDFKNPFIVSHLVPFSRDQDVRFNQGSTRTSSWRKTSLSGQAAPHNNSSLGNTVMDGRHLSRQYPKPPGGALLAAWRSPEDQQGIMDIGVLCKALLDAVGPQEGAAGRTEGFSCPVTRRFVTGRATDFGLKKGTIYPDPEGKGLVDYWAETLPGQEV</sequence>
<feature type="non-terminal residue" evidence="12">
    <location>
        <position position="1"/>
    </location>
</feature>
<evidence type="ECO:0000256" key="8">
    <source>
        <dbReference type="PIRSR" id="PIRSR622684-1"/>
    </source>
</evidence>
<reference evidence="12 13" key="1">
    <citation type="journal article" date="2021" name="Cell">
        <title>Tracing the genetic footprints of vertebrate landing in non-teleost ray-finned fishes.</title>
        <authorList>
            <person name="Bi X."/>
            <person name="Wang K."/>
            <person name="Yang L."/>
            <person name="Pan H."/>
            <person name="Jiang H."/>
            <person name="Wei Q."/>
            <person name="Fang M."/>
            <person name="Yu H."/>
            <person name="Zhu C."/>
            <person name="Cai Y."/>
            <person name="He Y."/>
            <person name="Gan X."/>
            <person name="Zeng H."/>
            <person name="Yu D."/>
            <person name="Zhu Y."/>
            <person name="Jiang H."/>
            <person name="Qiu Q."/>
            <person name="Yang H."/>
            <person name="Zhang Y.E."/>
            <person name="Wang W."/>
            <person name="Zhu M."/>
            <person name="He S."/>
            <person name="Zhang G."/>
        </authorList>
    </citation>
    <scope>NUCLEOTIDE SEQUENCE [LARGE SCALE GENOMIC DNA]</scope>
    <source>
        <strain evidence="12">Bchr_013</strain>
    </source>
</reference>
<dbReference type="PROSITE" id="PS50203">
    <property type="entry name" value="CALPAIN_CAT"/>
    <property type="match status" value="1"/>
</dbReference>
<keyword evidence="7" id="KW-0106">Calcium</keyword>
<evidence type="ECO:0000256" key="9">
    <source>
        <dbReference type="PROSITE-ProRule" id="PRU00239"/>
    </source>
</evidence>
<dbReference type="Pfam" id="PF01067">
    <property type="entry name" value="Calpain_III"/>
    <property type="match status" value="1"/>
</dbReference>
<gene>
    <name evidence="12" type="primary">Capn2_1</name>
    <name evidence="12" type="ORF">GTO96_0010153</name>
</gene>
<dbReference type="FunFam" id="2.60.120.380:FF:000001">
    <property type="entry name" value="Calpain-1 catalytic subunit"/>
    <property type="match status" value="1"/>
</dbReference>
<feature type="region of interest" description="Disordered" evidence="10">
    <location>
        <begin position="626"/>
        <end position="684"/>
    </location>
</feature>
<dbReference type="Proteomes" id="UP000886611">
    <property type="component" value="Unassembled WGS sequence"/>
</dbReference>
<dbReference type="Pfam" id="PF00648">
    <property type="entry name" value="Peptidase_C2"/>
    <property type="match status" value="1"/>
</dbReference>
<comment type="similarity">
    <text evidence="1">Belongs to the peptidase C2 family.</text>
</comment>
<dbReference type="PANTHER" id="PTHR10183:SF395">
    <property type="entry name" value="CALPAIN 2, (M_II) LARGE SUBUNIT A-RELATED"/>
    <property type="match status" value="1"/>
</dbReference>
<evidence type="ECO:0000256" key="1">
    <source>
        <dbReference type="ARBA" id="ARBA00007623"/>
    </source>
</evidence>
<feature type="non-terminal residue" evidence="12">
    <location>
        <position position="840"/>
    </location>
</feature>
<keyword evidence="3" id="KW-0479">Metal-binding</keyword>
<keyword evidence="4" id="KW-0677">Repeat</keyword>
<dbReference type="SUPFAM" id="SSF54001">
    <property type="entry name" value="Cysteine proteinases"/>
    <property type="match status" value="1"/>
</dbReference>
<protein>
    <submittedName>
        <fullName evidence="12">CAN2 protein</fullName>
    </submittedName>
</protein>
<dbReference type="EMBL" id="JAATIS010000859">
    <property type="protein sequence ID" value="KAG2467083.1"/>
    <property type="molecule type" value="Genomic_DNA"/>
</dbReference>
<dbReference type="InterPro" id="IPR036213">
    <property type="entry name" value="Calpain_III_sf"/>
</dbReference>
<keyword evidence="2 9" id="KW-0645">Protease</keyword>
<accession>A0A8X8BQV7</accession>
<feature type="active site" evidence="8 9">
    <location>
        <position position="327"/>
    </location>
</feature>
<dbReference type="SMART" id="SM00230">
    <property type="entry name" value="CysPc"/>
    <property type="match status" value="1"/>
</dbReference>
<dbReference type="Gene3D" id="3.90.70.10">
    <property type="entry name" value="Cysteine proteinases"/>
    <property type="match status" value="1"/>
</dbReference>
<keyword evidence="5 9" id="KW-0378">Hydrolase</keyword>
<dbReference type="SUPFAM" id="SSF49758">
    <property type="entry name" value="Calpain large subunit, middle domain (domain III)"/>
    <property type="match status" value="1"/>
</dbReference>
<evidence type="ECO:0000259" key="11">
    <source>
        <dbReference type="PROSITE" id="PS50203"/>
    </source>
</evidence>
<dbReference type="PANTHER" id="PTHR10183">
    <property type="entry name" value="CALPAIN"/>
    <property type="match status" value="1"/>
</dbReference>
<dbReference type="InterPro" id="IPR001300">
    <property type="entry name" value="Peptidase_C2_calpain_cat"/>
</dbReference>
<evidence type="ECO:0000256" key="5">
    <source>
        <dbReference type="ARBA" id="ARBA00022801"/>
    </source>
</evidence>
<feature type="domain" description="Calpain catalytic" evidence="11">
    <location>
        <begin position="144"/>
        <end position="406"/>
    </location>
</feature>
<dbReference type="InterPro" id="IPR011992">
    <property type="entry name" value="EF-hand-dom_pair"/>
</dbReference>
<evidence type="ECO:0000256" key="2">
    <source>
        <dbReference type="ARBA" id="ARBA00022670"/>
    </source>
</evidence>
<feature type="compositionally biased region" description="Basic residues" evidence="10">
    <location>
        <begin position="626"/>
        <end position="640"/>
    </location>
</feature>
<dbReference type="Gene3D" id="2.60.120.380">
    <property type="match status" value="1"/>
</dbReference>
<dbReference type="InterPro" id="IPR022683">
    <property type="entry name" value="Calpain_III"/>
</dbReference>
<keyword evidence="6 9" id="KW-0788">Thiol protease</keyword>
<dbReference type="PRINTS" id="PR00704">
    <property type="entry name" value="CALPAIN"/>
</dbReference>
<comment type="caution">
    <text evidence="12">The sequence shown here is derived from an EMBL/GenBank/DDBJ whole genome shotgun (WGS) entry which is preliminary data.</text>
</comment>
<dbReference type="AlphaFoldDB" id="A0A8X8BQV7"/>
<evidence type="ECO:0000256" key="10">
    <source>
        <dbReference type="SAM" id="MobiDB-lite"/>
    </source>
</evidence>
<feature type="region of interest" description="Disordered" evidence="10">
    <location>
        <begin position="1"/>
        <end position="22"/>
    </location>
</feature>
<dbReference type="SUPFAM" id="SSF47473">
    <property type="entry name" value="EF-hand"/>
    <property type="match status" value="1"/>
</dbReference>
<dbReference type="GO" id="GO:0046872">
    <property type="term" value="F:metal ion binding"/>
    <property type="evidence" value="ECO:0007669"/>
    <property type="project" value="UniProtKB-KW"/>
</dbReference>
<dbReference type="InterPro" id="IPR033883">
    <property type="entry name" value="C2_III"/>
</dbReference>
<dbReference type="CDD" id="cd00214">
    <property type="entry name" value="Calpain_III"/>
    <property type="match status" value="1"/>
</dbReference>
<dbReference type="CDD" id="cd00044">
    <property type="entry name" value="CysPc"/>
    <property type="match status" value="1"/>
</dbReference>
<proteinExistence type="inferred from homology"/>
<dbReference type="GO" id="GO:0006508">
    <property type="term" value="P:proteolysis"/>
    <property type="evidence" value="ECO:0007669"/>
    <property type="project" value="UniProtKB-KW"/>
</dbReference>
<dbReference type="InterPro" id="IPR022684">
    <property type="entry name" value="Calpain_cysteine_protease"/>
</dbReference>
<evidence type="ECO:0000256" key="6">
    <source>
        <dbReference type="ARBA" id="ARBA00022807"/>
    </source>
</evidence>
<name>A0A8X8BQV7_POLSE</name>
<keyword evidence="13" id="KW-1185">Reference proteome</keyword>
<dbReference type="InterPro" id="IPR022682">
    <property type="entry name" value="Calpain_domain_III"/>
</dbReference>